<organism evidence="2 3">
    <name type="scientific">Avibacterium paragallinarum</name>
    <name type="common">Haemophilus gallinarum</name>
    <dbReference type="NCBI Taxonomy" id="728"/>
    <lineage>
        <taxon>Bacteria</taxon>
        <taxon>Pseudomonadati</taxon>
        <taxon>Pseudomonadota</taxon>
        <taxon>Gammaproteobacteria</taxon>
        <taxon>Pasteurellales</taxon>
        <taxon>Pasteurellaceae</taxon>
        <taxon>Avibacterium</taxon>
    </lineage>
</organism>
<accession>A0A380X5B3</accession>
<protein>
    <submittedName>
        <fullName evidence="2">Uncharacterized protein</fullName>
    </submittedName>
</protein>
<gene>
    <name evidence="2" type="ORF">NCTC10926_01738</name>
</gene>
<feature type="chain" id="PRO_5016938053" evidence="1">
    <location>
        <begin position="21"/>
        <end position="61"/>
    </location>
</feature>
<dbReference type="AlphaFoldDB" id="A0A380X5B3"/>
<feature type="signal peptide" evidence="1">
    <location>
        <begin position="1"/>
        <end position="20"/>
    </location>
</feature>
<keyword evidence="1" id="KW-0732">Signal</keyword>
<name>A0A380X5B3_AVIPA</name>
<evidence type="ECO:0000256" key="1">
    <source>
        <dbReference type="SAM" id="SignalP"/>
    </source>
</evidence>
<sequence length="61" mass="6462">MKKLAFAGALFAFAATNVNAIDVVSKDGKVDFGSRFEATVLTKNVDWLGNDLGAERATLAD</sequence>
<dbReference type="Proteomes" id="UP000254620">
    <property type="component" value="Unassembled WGS sequence"/>
</dbReference>
<dbReference type="RefSeq" id="WP_223810375.1">
    <property type="nucleotide sequence ID" value="NZ_LAEN01000039.1"/>
</dbReference>
<evidence type="ECO:0000313" key="2">
    <source>
        <dbReference type="EMBL" id="SUU98310.1"/>
    </source>
</evidence>
<proteinExistence type="predicted"/>
<reference evidence="2 3" key="1">
    <citation type="submission" date="2018-06" db="EMBL/GenBank/DDBJ databases">
        <authorList>
            <consortium name="Pathogen Informatics"/>
            <person name="Doyle S."/>
        </authorList>
    </citation>
    <scope>NUCLEOTIDE SEQUENCE [LARGE SCALE GENOMIC DNA]</scope>
    <source>
        <strain evidence="2 3">NCTC10926</strain>
    </source>
</reference>
<dbReference type="EMBL" id="UFSW01000001">
    <property type="protein sequence ID" value="SUU98310.1"/>
    <property type="molecule type" value="Genomic_DNA"/>
</dbReference>
<evidence type="ECO:0000313" key="3">
    <source>
        <dbReference type="Proteomes" id="UP000254620"/>
    </source>
</evidence>